<accession>A0A2S8F7P6</accession>
<dbReference type="PANTHER" id="PTHR42663">
    <property type="entry name" value="HYDROLASE C777.06C-RELATED-RELATED"/>
    <property type="match status" value="1"/>
</dbReference>
<dbReference type="CDD" id="cd16279">
    <property type="entry name" value="metallo-hydrolase-like_MBL-fold"/>
    <property type="match status" value="1"/>
</dbReference>
<organism evidence="2 3">
    <name type="scientific">Blastopirellula marina</name>
    <dbReference type="NCBI Taxonomy" id="124"/>
    <lineage>
        <taxon>Bacteria</taxon>
        <taxon>Pseudomonadati</taxon>
        <taxon>Planctomycetota</taxon>
        <taxon>Planctomycetia</taxon>
        <taxon>Pirellulales</taxon>
        <taxon>Pirellulaceae</taxon>
        <taxon>Blastopirellula</taxon>
    </lineage>
</organism>
<name>A0A2S8F7P6_9BACT</name>
<dbReference type="Pfam" id="PF12706">
    <property type="entry name" value="Lactamase_B_2"/>
    <property type="match status" value="1"/>
</dbReference>
<reference evidence="2 3" key="1">
    <citation type="submission" date="2018-02" db="EMBL/GenBank/DDBJ databases">
        <title>Comparative genomes isolates from brazilian mangrove.</title>
        <authorList>
            <person name="Araujo J.E."/>
            <person name="Taketani R.G."/>
            <person name="Silva M.C.P."/>
            <person name="Loureco M.V."/>
            <person name="Andreote F.D."/>
        </authorList>
    </citation>
    <scope>NUCLEOTIDE SEQUENCE [LARGE SCALE GENOMIC DNA]</scope>
    <source>
        <strain evidence="2 3">NAP PRIS-MGV</strain>
    </source>
</reference>
<dbReference type="Proteomes" id="UP000239388">
    <property type="component" value="Unassembled WGS sequence"/>
</dbReference>
<feature type="domain" description="Metallo-beta-lactamase" evidence="1">
    <location>
        <begin position="66"/>
        <end position="248"/>
    </location>
</feature>
<dbReference type="OrthoDB" id="9800940at2"/>
<dbReference type="AlphaFoldDB" id="A0A2S8F7P6"/>
<dbReference type="RefSeq" id="WP_105358520.1">
    <property type="nucleotide sequence ID" value="NZ_PUIB01000025.1"/>
</dbReference>
<dbReference type="InterPro" id="IPR036866">
    <property type="entry name" value="RibonucZ/Hydroxyglut_hydro"/>
</dbReference>
<protein>
    <submittedName>
        <fullName evidence="2">MBL fold metallo-hydrolase</fullName>
    </submittedName>
</protein>
<proteinExistence type="predicted"/>
<gene>
    <name evidence="2" type="ORF">C5Y98_25060</name>
</gene>
<sequence length="277" mass="30540">MSQTPTPSSPKKEVVTRDITGRLLFLGTGTSMGVPLVGCGCDVCRSINPKNKRLRCSVIFGLPEGNLLIDTPPDLRTQLLNNGIGVVHAVAFTHSHADHLFGLDEVRLFQFYLGHAVPIFCEPNVDAKIRKVYDYAFSTEAQTHVGSRPALDMRDIGLEPFQTLGAEVIPLRLQHGPRFEVLGFRVGNVAYCTDTNEIPEESWAKLEGLDVLVLDALRPEPHPTHFSLEEAVETARKIGAKRTYFTHISCKLEHEATNAALPEGMELAYDGLEIPLT</sequence>
<dbReference type="Gene3D" id="3.60.15.10">
    <property type="entry name" value="Ribonuclease Z/Hydroxyacylglutathione hydrolase-like"/>
    <property type="match status" value="1"/>
</dbReference>
<dbReference type="SUPFAM" id="SSF56281">
    <property type="entry name" value="Metallo-hydrolase/oxidoreductase"/>
    <property type="match status" value="1"/>
</dbReference>
<dbReference type="PANTHER" id="PTHR42663:SF6">
    <property type="entry name" value="HYDROLASE C777.06C-RELATED"/>
    <property type="match status" value="1"/>
</dbReference>
<dbReference type="EMBL" id="PUIB01000025">
    <property type="protein sequence ID" value="PQO28176.1"/>
    <property type="molecule type" value="Genomic_DNA"/>
</dbReference>
<evidence type="ECO:0000313" key="2">
    <source>
        <dbReference type="EMBL" id="PQO28176.1"/>
    </source>
</evidence>
<keyword evidence="2" id="KW-0378">Hydrolase</keyword>
<comment type="caution">
    <text evidence="2">The sequence shown here is derived from an EMBL/GenBank/DDBJ whole genome shotgun (WGS) entry which is preliminary data.</text>
</comment>
<dbReference type="GO" id="GO:0016787">
    <property type="term" value="F:hydrolase activity"/>
    <property type="evidence" value="ECO:0007669"/>
    <property type="project" value="UniProtKB-KW"/>
</dbReference>
<evidence type="ECO:0000259" key="1">
    <source>
        <dbReference type="Pfam" id="PF12706"/>
    </source>
</evidence>
<evidence type="ECO:0000313" key="3">
    <source>
        <dbReference type="Proteomes" id="UP000239388"/>
    </source>
</evidence>
<dbReference type="InterPro" id="IPR001279">
    <property type="entry name" value="Metallo-B-lactamas"/>
</dbReference>